<proteinExistence type="predicted"/>
<name>A0A087E2G3_9BIFI</name>
<evidence type="ECO:0000313" key="3">
    <source>
        <dbReference type="Proteomes" id="UP000029003"/>
    </source>
</evidence>
<dbReference type="OrthoDB" id="3194709at2"/>
<evidence type="ECO:0000313" key="2">
    <source>
        <dbReference type="EMBL" id="KFJ01964.1"/>
    </source>
</evidence>
<gene>
    <name evidence="2" type="ORF">THER5_0139</name>
</gene>
<sequence length="262" mass="29672">MSVRWEDVFKLPETAYAGGRRIPKTVLTSRAMLTKHERRTLDKMSRLEHFATVAKGTAQVLPRVDEDYDIQSVIFLRCSMSRDSQAVAEIAHLLHKCFPNPTVILQEAGDAIAVSVDLTRKSHAERGTTVVYDVESTGLFDPDDERFKPFLGALAFDSLPQSDLLSYLEGLISCVRLAQAIEALGFYPTCTPDNRDRLLELIADYKRLQAQVDALAEQRRDKDVTPNESARLRMEMRRAQRQRDGTLSDIRDMSTTEHGEEK</sequence>
<comment type="caution">
    <text evidence="2">The sequence shown here is derived from an EMBL/GenBank/DDBJ whole genome shotgun (WGS) entry which is preliminary data.</text>
</comment>
<organism evidence="2 3">
    <name type="scientific">Bifidobacterium thermacidophilum subsp. thermacidophilum</name>
    <dbReference type="NCBI Taxonomy" id="79262"/>
    <lineage>
        <taxon>Bacteria</taxon>
        <taxon>Bacillati</taxon>
        <taxon>Actinomycetota</taxon>
        <taxon>Actinomycetes</taxon>
        <taxon>Bifidobacteriales</taxon>
        <taxon>Bifidobacteriaceae</taxon>
        <taxon>Bifidobacterium</taxon>
    </lineage>
</organism>
<reference evidence="2 3" key="1">
    <citation type="submission" date="2014-03" db="EMBL/GenBank/DDBJ databases">
        <title>Genomics of Bifidobacteria.</title>
        <authorList>
            <person name="Ventura M."/>
            <person name="Milani C."/>
            <person name="Lugli G.A."/>
        </authorList>
    </citation>
    <scope>NUCLEOTIDE SEQUENCE [LARGE SCALE GENOMIC DNA]</scope>
    <source>
        <strain evidence="2 3">LMG 21395</strain>
    </source>
</reference>
<accession>A0A087E2G3</accession>
<dbReference type="EMBL" id="JGZT01000007">
    <property type="protein sequence ID" value="KFJ01964.1"/>
    <property type="molecule type" value="Genomic_DNA"/>
</dbReference>
<dbReference type="RefSeq" id="WP_029576180.1">
    <property type="nucleotide sequence ID" value="NZ_JGZT01000007.1"/>
</dbReference>
<evidence type="ECO:0000256" key="1">
    <source>
        <dbReference type="SAM" id="MobiDB-lite"/>
    </source>
</evidence>
<dbReference type="Proteomes" id="UP000029003">
    <property type="component" value="Unassembled WGS sequence"/>
</dbReference>
<protein>
    <submittedName>
        <fullName evidence="2">Uncharacterized protein</fullName>
    </submittedName>
</protein>
<dbReference type="AlphaFoldDB" id="A0A087E2G3"/>
<feature type="region of interest" description="Disordered" evidence="1">
    <location>
        <begin position="218"/>
        <end position="262"/>
    </location>
</feature>
<dbReference type="Pfam" id="PF14335">
    <property type="entry name" value="DUF4391"/>
    <property type="match status" value="1"/>
</dbReference>
<dbReference type="InterPro" id="IPR025503">
    <property type="entry name" value="DUF4391"/>
</dbReference>